<evidence type="ECO:0000313" key="2">
    <source>
        <dbReference type="Proteomes" id="UP000198644"/>
    </source>
</evidence>
<evidence type="ECO:0000313" key="1">
    <source>
        <dbReference type="EMBL" id="SFR44868.1"/>
    </source>
</evidence>
<dbReference type="OrthoDB" id="245568at2"/>
<gene>
    <name evidence="1" type="ORF">SAMN05216203_0410</name>
</gene>
<reference evidence="1 2" key="1">
    <citation type="submission" date="2016-10" db="EMBL/GenBank/DDBJ databases">
        <authorList>
            <person name="de Groot N.N."/>
        </authorList>
    </citation>
    <scope>NUCLEOTIDE SEQUENCE [LARGE SCALE GENOMIC DNA]</scope>
    <source>
        <strain evidence="1 2">CGMCC 1.9167</strain>
    </source>
</reference>
<dbReference type="Proteomes" id="UP000198644">
    <property type="component" value="Unassembled WGS sequence"/>
</dbReference>
<name>A0A1I6GRR2_9GAMM</name>
<dbReference type="SUPFAM" id="SSF53850">
    <property type="entry name" value="Periplasmic binding protein-like II"/>
    <property type="match status" value="1"/>
</dbReference>
<dbReference type="Gene3D" id="3.40.190.10">
    <property type="entry name" value="Periplasmic binding protein-like II"/>
    <property type="match status" value="2"/>
</dbReference>
<dbReference type="AlphaFoldDB" id="A0A1I6GRR2"/>
<protein>
    <submittedName>
        <fullName evidence="1">Amino acid ABC transporter substrate-binding protein, PAAT family</fullName>
    </submittedName>
</protein>
<accession>A0A1I6GRR2</accession>
<dbReference type="STRING" id="650891.SAMN05216203_0410"/>
<sequence length="267" mass="30310">MVNTRQEINLLLYMGMYPSEVTKMFGYALLFIFLILSQPVFAGQRTVTLVGDRWCPHNCLGMGERSQGHLVDKASEALQRAGYRVEYVEMPWSRAILEVESGNFDGLVGASPDESPALIFPRQPLAIARHSFYTLPSFNWLFEGLHSLETITLGVVQSYSYGRLHDDYIRFHERDPRRLAILKGNRVLPRLVRMLTMKRVDAIIEEEAVLEYYLKTTVNPVTLRFAGLGYTEELYVAFSPAIRDAHVLAEALSVYAESQVSALPTEQ</sequence>
<dbReference type="EMBL" id="FOYW01000001">
    <property type="protein sequence ID" value="SFR44868.1"/>
    <property type="molecule type" value="Genomic_DNA"/>
</dbReference>
<proteinExistence type="predicted"/>
<keyword evidence="2" id="KW-1185">Reference proteome</keyword>
<organism evidence="1 2">
    <name type="scientific">Marinobacter daqiaonensis</name>
    <dbReference type="NCBI Taxonomy" id="650891"/>
    <lineage>
        <taxon>Bacteria</taxon>
        <taxon>Pseudomonadati</taxon>
        <taxon>Pseudomonadota</taxon>
        <taxon>Gammaproteobacteria</taxon>
        <taxon>Pseudomonadales</taxon>
        <taxon>Marinobacteraceae</taxon>
        <taxon>Marinobacter</taxon>
    </lineage>
</organism>